<dbReference type="Proteomes" id="UP001279860">
    <property type="component" value="Unassembled WGS sequence"/>
</dbReference>
<accession>A0ABU4IQD3</accession>
<reference evidence="2 3" key="1">
    <citation type="submission" date="2023-11" db="EMBL/GenBank/DDBJ databases">
        <title>Plant-associative lifestyle of Vibrio porteresiae and its evolutionary dynamics.</title>
        <authorList>
            <person name="Rameshkumar N."/>
            <person name="Kirti K."/>
        </authorList>
    </citation>
    <scope>NUCLEOTIDE SEQUENCE [LARGE SCALE GENOMIC DNA]</scope>
    <source>
        <strain evidence="2 3">MSSRF7</strain>
    </source>
</reference>
<sequence length="118" mass="12953">MMKLQKILLLGGLLLSSTAFAGAWTEPLAVKDVSVSYTEGRFGKAQLRVTFDKPPVTSVCAATEKLAVYDPGDINAWIQTWSSMLLTAQAQNKKVQIYMTSCRVNSVPLLYGVRVINQ</sequence>
<feature type="signal peptide" evidence="1">
    <location>
        <begin position="1"/>
        <end position="21"/>
    </location>
</feature>
<evidence type="ECO:0000256" key="1">
    <source>
        <dbReference type="SAM" id="SignalP"/>
    </source>
</evidence>
<comment type="caution">
    <text evidence="2">The sequence shown here is derived from an EMBL/GenBank/DDBJ whole genome shotgun (WGS) entry which is preliminary data.</text>
</comment>
<gene>
    <name evidence="2" type="ORF">SBX64_02035</name>
</gene>
<keyword evidence="3" id="KW-1185">Reference proteome</keyword>
<evidence type="ECO:0000313" key="3">
    <source>
        <dbReference type="Proteomes" id="UP001279860"/>
    </source>
</evidence>
<name>A0ABU4IQD3_9VIBR</name>
<dbReference type="EMBL" id="JAWRCP010000001">
    <property type="protein sequence ID" value="MDW6091348.1"/>
    <property type="molecule type" value="Genomic_DNA"/>
</dbReference>
<keyword evidence="1" id="KW-0732">Signal</keyword>
<feature type="chain" id="PRO_5047534120" evidence="1">
    <location>
        <begin position="22"/>
        <end position="118"/>
    </location>
</feature>
<organism evidence="2 3">
    <name type="scientific">Vibrio rhizosphaerae</name>
    <dbReference type="NCBI Taxonomy" id="398736"/>
    <lineage>
        <taxon>Bacteria</taxon>
        <taxon>Pseudomonadati</taxon>
        <taxon>Pseudomonadota</taxon>
        <taxon>Gammaproteobacteria</taxon>
        <taxon>Vibrionales</taxon>
        <taxon>Vibrionaceae</taxon>
        <taxon>Vibrio</taxon>
    </lineage>
</organism>
<proteinExistence type="predicted"/>
<evidence type="ECO:0000313" key="2">
    <source>
        <dbReference type="EMBL" id="MDW6091348.1"/>
    </source>
</evidence>
<protein>
    <submittedName>
        <fullName evidence="2">Uncharacterized protein</fullName>
    </submittedName>
</protein>
<dbReference type="RefSeq" id="WP_318584225.1">
    <property type="nucleotide sequence ID" value="NZ_JAWRCP010000001.1"/>
</dbReference>